<feature type="compositionally biased region" description="Polar residues" evidence="1">
    <location>
        <begin position="54"/>
        <end position="70"/>
    </location>
</feature>
<name>A0A9J6B2B3_SOLCO</name>
<evidence type="ECO:0000313" key="3">
    <source>
        <dbReference type="Proteomes" id="UP000824120"/>
    </source>
</evidence>
<evidence type="ECO:0000313" key="2">
    <source>
        <dbReference type="EMBL" id="KAG5630857.1"/>
    </source>
</evidence>
<feature type="region of interest" description="Disordered" evidence="1">
    <location>
        <begin position="54"/>
        <end position="90"/>
    </location>
</feature>
<dbReference type="EMBL" id="JACXVP010000001">
    <property type="protein sequence ID" value="KAG5630857.1"/>
    <property type="molecule type" value="Genomic_DNA"/>
</dbReference>
<proteinExistence type="predicted"/>
<reference evidence="2 3" key="1">
    <citation type="submission" date="2020-09" db="EMBL/GenBank/DDBJ databases">
        <title>De no assembly of potato wild relative species, Solanum commersonii.</title>
        <authorList>
            <person name="Cho K."/>
        </authorList>
    </citation>
    <scope>NUCLEOTIDE SEQUENCE [LARGE SCALE GENOMIC DNA]</scope>
    <source>
        <strain evidence="2">LZ3.2</strain>
        <tissue evidence="2">Leaf</tissue>
    </source>
</reference>
<evidence type="ECO:0000256" key="1">
    <source>
        <dbReference type="SAM" id="MobiDB-lite"/>
    </source>
</evidence>
<accession>A0A9J6B2B3</accession>
<gene>
    <name evidence="2" type="ORF">H5410_002574</name>
</gene>
<comment type="caution">
    <text evidence="2">The sequence shown here is derived from an EMBL/GenBank/DDBJ whole genome shotgun (WGS) entry which is preliminary data.</text>
</comment>
<sequence length="90" mass="9885">MDKEKSQLFKFLPRKGYSSSVSASDSIVVSSSLTTSPMVAAAYQNELEYLCSSHQGFPQSQESDTYQWPSTGPHPSATPQSWPLRSSPPE</sequence>
<dbReference type="Proteomes" id="UP000824120">
    <property type="component" value="Chromosome 1"/>
</dbReference>
<organism evidence="2 3">
    <name type="scientific">Solanum commersonii</name>
    <name type="common">Commerson's wild potato</name>
    <name type="synonym">Commerson's nightshade</name>
    <dbReference type="NCBI Taxonomy" id="4109"/>
    <lineage>
        <taxon>Eukaryota</taxon>
        <taxon>Viridiplantae</taxon>
        <taxon>Streptophyta</taxon>
        <taxon>Embryophyta</taxon>
        <taxon>Tracheophyta</taxon>
        <taxon>Spermatophyta</taxon>
        <taxon>Magnoliopsida</taxon>
        <taxon>eudicotyledons</taxon>
        <taxon>Gunneridae</taxon>
        <taxon>Pentapetalae</taxon>
        <taxon>asterids</taxon>
        <taxon>lamiids</taxon>
        <taxon>Solanales</taxon>
        <taxon>Solanaceae</taxon>
        <taxon>Solanoideae</taxon>
        <taxon>Solaneae</taxon>
        <taxon>Solanum</taxon>
    </lineage>
</organism>
<dbReference type="AlphaFoldDB" id="A0A9J6B2B3"/>
<keyword evidence="3" id="KW-1185">Reference proteome</keyword>
<protein>
    <submittedName>
        <fullName evidence="2">Uncharacterized protein</fullName>
    </submittedName>
</protein>